<feature type="compositionally biased region" description="Basic and acidic residues" evidence="1">
    <location>
        <begin position="329"/>
        <end position="344"/>
    </location>
</feature>
<dbReference type="EMBL" id="WUBL01000003">
    <property type="protein sequence ID" value="KAF2973059.1"/>
    <property type="molecule type" value="Genomic_DNA"/>
</dbReference>
<evidence type="ECO:0000313" key="3">
    <source>
        <dbReference type="Proteomes" id="UP000481858"/>
    </source>
</evidence>
<evidence type="ECO:0000256" key="1">
    <source>
        <dbReference type="SAM" id="MobiDB-lite"/>
    </source>
</evidence>
<feature type="region of interest" description="Disordered" evidence="1">
    <location>
        <begin position="119"/>
        <end position="171"/>
    </location>
</feature>
<feature type="compositionally biased region" description="Basic and acidic residues" evidence="1">
    <location>
        <begin position="386"/>
        <end position="396"/>
    </location>
</feature>
<accession>A0A7C8J834</accession>
<dbReference type="AlphaFoldDB" id="A0A7C8J834"/>
<dbReference type="OrthoDB" id="4367324at2759"/>
<dbReference type="InParanoid" id="A0A7C8J834"/>
<evidence type="ECO:0000313" key="2">
    <source>
        <dbReference type="EMBL" id="KAF2973059.1"/>
    </source>
</evidence>
<keyword evidence="3" id="KW-1185">Reference proteome</keyword>
<comment type="caution">
    <text evidence="2">The sequence shown here is derived from an EMBL/GenBank/DDBJ whole genome shotgun (WGS) entry which is preliminary data.</text>
</comment>
<sequence>MEDGPRAGSIFELLTHRNPHVILSPESGTNTHNQSYFWPRKIKKWEEFHFENLDKIYGGLLMNVARNPRDNLPHYPFILGKDCRISDEPTTTNLISKWNDTVVSAALDAVKGELNPSIWIQKASKPKQSTNTPNSGSKGKKKDDVKISLRPDSGAYSVHEENPENGEERFPKDYKYAGSWSSLKVRNGQHVDIDTGEWKPGFVQRNDNMPIRQAYTYSVLFQCRYGCILTTEEAFIFRIGPIEQNSESAEGGSSINLNPQQIVRTKGLMEYVSIPWTHGTENNTDNYNKLTVNLALWVLHILAGNHHRILKKYPELSAEKLASPIIKSENLKQESGRKRLKEPEGPWPRNPYRQKRSKTDASQDDIYLSFSGGLPLGVEPSVDDSATERNSSHDDKDDVDSEAELQVPRILRPRHYKPGRYKC</sequence>
<name>A0A7C8J834_9PEZI</name>
<protein>
    <submittedName>
        <fullName evidence="2">Uncharacterized protein</fullName>
    </submittedName>
</protein>
<reference evidence="2 3" key="1">
    <citation type="submission" date="2019-12" db="EMBL/GenBank/DDBJ databases">
        <title>Draft genome sequence of the ascomycete Xylaria multiplex DSM 110363.</title>
        <authorList>
            <person name="Buettner E."/>
            <person name="Kellner H."/>
        </authorList>
    </citation>
    <scope>NUCLEOTIDE SEQUENCE [LARGE SCALE GENOMIC DNA]</scope>
    <source>
        <strain evidence="2 3">DSM 110363</strain>
    </source>
</reference>
<feature type="compositionally biased region" description="Basic and acidic residues" evidence="1">
    <location>
        <begin position="158"/>
        <end position="171"/>
    </location>
</feature>
<proteinExistence type="predicted"/>
<gene>
    <name evidence="2" type="ORF">GQX73_g619</name>
</gene>
<dbReference type="Proteomes" id="UP000481858">
    <property type="component" value="Unassembled WGS sequence"/>
</dbReference>
<feature type="compositionally biased region" description="Basic residues" evidence="1">
    <location>
        <begin position="411"/>
        <end position="423"/>
    </location>
</feature>
<organism evidence="2 3">
    <name type="scientific">Xylaria multiplex</name>
    <dbReference type="NCBI Taxonomy" id="323545"/>
    <lineage>
        <taxon>Eukaryota</taxon>
        <taxon>Fungi</taxon>
        <taxon>Dikarya</taxon>
        <taxon>Ascomycota</taxon>
        <taxon>Pezizomycotina</taxon>
        <taxon>Sordariomycetes</taxon>
        <taxon>Xylariomycetidae</taxon>
        <taxon>Xylariales</taxon>
        <taxon>Xylariaceae</taxon>
        <taxon>Xylaria</taxon>
    </lineage>
</organism>
<feature type="region of interest" description="Disordered" evidence="1">
    <location>
        <begin position="329"/>
        <end position="423"/>
    </location>
</feature>